<keyword evidence="2" id="KW-1185">Reference proteome</keyword>
<evidence type="ECO:0000313" key="1">
    <source>
        <dbReference type="EMBL" id="MUL27167.1"/>
    </source>
</evidence>
<protein>
    <recommendedName>
        <fullName evidence="3">Homeodomain phBC6A51-type domain-containing protein</fullName>
    </recommendedName>
</protein>
<dbReference type="Proteomes" id="UP000482295">
    <property type="component" value="Unassembled WGS sequence"/>
</dbReference>
<dbReference type="Gene3D" id="1.10.10.60">
    <property type="entry name" value="Homeodomain-like"/>
    <property type="match status" value="1"/>
</dbReference>
<name>A0A7C9HPF6_9BACT</name>
<sequence>MTKKFSAEKIAEVYKKKGCNITATCAALNISRRTFYQKKEKSKSLQDLLAEADESMLDFAESKLIEHINNNDITSLIFFLKTKGKKRGYVERTEHDVNANPFQELMESIGSDED</sequence>
<gene>
    <name evidence="1" type="ORF">F0475_02265</name>
</gene>
<dbReference type="EMBL" id="VVIQ01000002">
    <property type="protein sequence ID" value="MUL27167.1"/>
    <property type="molecule type" value="Genomic_DNA"/>
</dbReference>
<accession>A0A7C9HPF6</accession>
<evidence type="ECO:0000313" key="2">
    <source>
        <dbReference type="Proteomes" id="UP000482295"/>
    </source>
</evidence>
<reference evidence="1 2" key="1">
    <citation type="submission" date="2019-09" db="EMBL/GenBank/DDBJ databases">
        <title>Prevotella A2879 sp. nov., isolated from an abscess of a patient.</title>
        <authorList>
            <person name="Buhl M."/>
            <person name="Oberhettinger P."/>
        </authorList>
    </citation>
    <scope>NUCLEOTIDE SEQUENCE [LARGE SCALE GENOMIC DNA]</scope>
    <source>
        <strain evidence="1 2">A2879</strain>
    </source>
</reference>
<organism evidence="1 2">
    <name type="scientific">Prevotella vespertina</name>
    <dbReference type="NCBI Taxonomy" id="2608404"/>
    <lineage>
        <taxon>Bacteria</taxon>
        <taxon>Pseudomonadati</taxon>
        <taxon>Bacteroidota</taxon>
        <taxon>Bacteroidia</taxon>
        <taxon>Bacteroidales</taxon>
        <taxon>Prevotellaceae</taxon>
        <taxon>Prevotella</taxon>
    </lineage>
</organism>
<proteinExistence type="predicted"/>
<dbReference type="AlphaFoldDB" id="A0A7C9HPF6"/>
<dbReference type="RefSeq" id="WP_155715201.1">
    <property type="nucleotide sequence ID" value="NZ_VVIQ01000002.1"/>
</dbReference>
<evidence type="ECO:0008006" key="3">
    <source>
        <dbReference type="Google" id="ProtNLM"/>
    </source>
</evidence>
<comment type="caution">
    <text evidence="1">The sequence shown here is derived from an EMBL/GenBank/DDBJ whole genome shotgun (WGS) entry which is preliminary data.</text>
</comment>